<dbReference type="SUPFAM" id="SSF47413">
    <property type="entry name" value="lambda repressor-like DNA-binding domains"/>
    <property type="match status" value="1"/>
</dbReference>
<evidence type="ECO:0000256" key="4">
    <source>
        <dbReference type="SAM" id="MobiDB-lite"/>
    </source>
</evidence>
<dbReference type="PANTHER" id="PTHR36511">
    <property type="entry name" value="MERR FAMILY BACTERIAL REGULATORY PROTEIN"/>
    <property type="match status" value="1"/>
</dbReference>
<evidence type="ECO:0000313" key="6">
    <source>
        <dbReference type="EMBL" id="MBW5487176.1"/>
    </source>
</evidence>
<dbReference type="RefSeq" id="WP_219672399.1">
    <property type="nucleotide sequence ID" value="NZ_WTFF01000696.1"/>
</dbReference>
<dbReference type="EMBL" id="WTFF01000696">
    <property type="protein sequence ID" value="MBW5487176.1"/>
    <property type="molecule type" value="Genomic_DNA"/>
</dbReference>
<evidence type="ECO:0000313" key="7">
    <source>
        <dbReference type="Proteomes" id="UP000812013"/>
    </source>
</evidence>
<keyword evidence="2" id="KW-0238">DNA-binding</keyword>
<dbReference type="CDD" id="cd00093">
    <property type="entry name" value="HTH_XRE"/>
    <property type="match status" value="1"/>
</dbReference>
<dbReference type="PANTHER" id="PTHR36511:SF3">
    <property type="entry name" value="ANTITOXIN HIGA-2"/>
    <property type="match status" value="1"/>
</dbReference>
<evidence type="ECO:0000256" key="2">
    <source>
        <dbReference type="ARBA" id="ARBA00023125"/>
    </source>
</evidence>
<dbReference type="Pfam" id="PF01381">
    <property type="entry name" value="HTH_3"/>
    <property type="match status" value="1"/>
</dbReference>
<accession>A0ABS6ZKG6</accession>
<feature type="non-terminal residue" evidence="6">
    <location>
        <position position="123"/>
    </location>
</feature>
<keyword evidence="3" id="KW-0804">Transcription</keyword>
<keyword evidence="1" id="KW-0805">Transcription regulation</keyword>
<evidence type="ECO:0000259" key="5">
    <source>
        <dbReference type="PROSITE" id="PS50943"/>
    </source>
</evidence>
<dbReference type="PROSITE" id="PS50943">
    <property type="entry name" value="HTH_CROC1"/>
    <property type="match status" value="1"/>
</dbReference>
<sequence length="123" mass="13232">MHNEQESLFAAVDALLEEAAAQDVLPHPDERKRLREAAGLSQDQVAKALSVRRETVTSWETGRTEPPPPHPSPPPPPPPRSPHPHPRTPAPPAPPTTPPLPRDPSPTPAPSTPTRPPPPHPTP</sequence>
<dbReference type="InterPro" id="IPR010982">
    <property type="entry name" value="Lambda_DNA-bd_dom_sf"/>
</dbReference>
<evidence type="ECO:0000256" key="1">
    <source>
        <dbReference type="ARBA" id="ARBA00023015"/>
    </source>
</evidence>
<comment type="caution">
    <text evidence="6">The sequence shown here is derived from an EMBL/GenBank/DDBJ whole genome shotgun (WGS) entry which is preliminary data.</text>
</comment>
<feature type="domain" description="HTH cro/C1-type" evidence="5">
    <location>
        <begin position="32"/>
        <end position="66"/>
    </location>
</feature>
<dbReference type="PRINTS" id="PR01217">
    <property type="entry name" value="PRICHEXTENSN"/>
</dbReference>
<name>A0ABS6ZKG6_9ACTN</name>
<reference evidence="6 7" key="1">
    <citation type="submission" date="2019-12" db="EMBL/GenBank/DDBJ databases">
        <title>Genome sequence of Streptomyces bambusae.</title>
        <authorList>
            <person name="Bansal K."/>
            <person name="Choksket S."/>
            <person name="Korpole S."/>
            <person name="Patil P.B."/>
        </authorList>
    </citation>
    <scope>NUCLEOTIDE SEQUENCE [LARGE SCALE GENOMIC DNA]</scope>
    <source>
        <strain evidence="6 7">SK60</strain>
    </source>
</reference>
<dbReference type="InterPro" id="IPR001387">
    <property type="entry name" value="Cro/C1-type_HTH"/>
</dbReference>
<feature type="compositionally biased region" description="Pro residues" evidence="4">
    <location>
        <begin position="65"/>
        <end position="123"/>
    </location>
</feature>
<dbReference type="Proteomes" id="UP000812013">
    <property type="component" value="Unassembled WGS sequence"/>
</dbReference>
<feature type="compositionally biased region" description="Basic and acidic residues" evidence="4">
    <location>
        <begin position="26"/>
        <end position="36"/>
    </location>
</feature>
<dbReference type="InterPro" id="IPR052359">
    <property type="entry name" value="HTH-type_reg/antitoxin"/>
</dbReference>
<keyword evidence="7" id="KW-1185">Reference proteome</keyword>
<protein>
    <submittedName>
        <fullName evidence="6">Helix-turn-helix domain-containing protein</fullName>
    </submittedName>
</protein>
<dbReference type="Gene3D" id="1.10.260.40">
    <property type="entry name" value="lambda repressor-like DNA-binding domains"/>
    <property type="match status" value="1"/>
</dbReference>
<organism evidence="6 7">
    <name type="scientific">Streptomyces bambusae</name>
    <dbReference type="NCBI Taxonomy" id="1550616"/>
    <lineage>
        <taxon>Bacteria</taxon>
        <taxon>Bacillati</taxon>
        <taxon>Actinomycetota</taxon>
        <taxon>Actinomycetes</taxon>
        <taxon>Kitasatosporales</taxon>
        <taxon>Streptomycetaceae</taxon>
        <taxon>Streptomyces</taxon>
    </lineage>
</organism>
<gene>
    <name evidence="6" type="ORF">GPJ59_36575</name>
</gene>
<feature type="region of interest" description="Disordered" evidence="4">
    <location>
        <begin position="21"/>
        <end position="123"/>
    </location>
</feature>
<evidence type="ECO:0000256" key="3">
    <source>
        <dbReference type="ARBA" id="ARBA00023163"/>
    </source>
</evidence>
<proteinExistence type="predicted"/>